<dbReference type="AlphaFoldDB" id="A0A897MT86"/>
<proteinExistence type="predicted"/>
<feature type="domain" description="Phosphoribosyltransferase" evidence="3">
    <location>
        <begin position="50"/>
        <end position="189"/>
    </location>
</feature>
<keyword evidence="5" id="KW-1185">Reference proteome</keyword>
<dbReference type="Proteomes" id="UP000663586">
    <property type="component" value="Chromosome"/>
</dbReference>
<accession>A0A897MT86</accession>
<reference evidence="4" key="1">
    <citation type="submission" date="2020-11" db="EMBL/GenBank/DDBJ databases">
        <title>Carbohydrate-dependent, anaerobic sulfur respiration: A novel catabolism in halophilic archaea.</title>
        <authorList>
            <person name="Sorokin D.Y."/>
            <person name="Messina E."/>
            <person name="Smedile F."/>
            <person name="La Cono V."/>
            <person name="Hallsworth J.E."/>
            <person name="Yakimov M.M."/>
        </authorList>
    </citation>
    <scope>NUCLEOTIDE SEQUENCE</scope>
    <source>
        <strain evidence="4">AArc-S</strain>
    </source>
</reference>
<dbReference type="InterPro" id="IPR029057">
    <property type="entry name" value="PRTase-like"/>
</dbReference>
<dbReference type="InterPro" id="IPR000836">
    <property type="entry name" value="PRTase_dom"/>
</dbReference>
<name>A0A897MT86_9EURY</name>
<evidence type="ECO:0000313" key="5">
    <source>
        <dbReference type="Proteomes" id="UP000663586"/>
    </source>
</evidence>
<keyword evidence="2 4" id="KW-0808">Transferase</keyword>
<dbReference type="GO" id="GO:0016757">
    <property type="term" value="F:glycosyltransferase activity"/>
    <property type="evidence" value="ECO:0007669"/>
    <property type="project" value="UniProtKB-KW"/>
</dbReference>
<dbReference type="EMBL" id="CP064786">
    <property type="protein sequence ID" value="QSG03248.1"/>
    <property type="molecule type" value="Genomic_DNA"/>
</dbReference>
<evidence type="ECO:0000256" key="1">
    <source>
        <dbReference type="ARBA" id="ARBA00022676"/>
    </source>
</evidence>
<gene>
    <name evidence="4" type="primary">hpt1</name>
    <name evidence="4" type="ORF">AArcS_2048</name>
</gene>
<dbReference type="SUPFAM" id="SSF53271">
    <property type="entry name" value="PRTase-like"/>
    <property type="match status" value="1"/>
</dbReference>
<evidence type="ECO:0000259" key="3">
    <source>
        <dbReference type="Pfam" id="PF00156"/>
    </source>
</evidence>
<dbReference type="PANTHER" id="PTHR43363:SF2">
    <property type="entry name" value="PHOSPHORIBOSYLTRANSFERASE"/>
    <property type="match status" value="1"/>
</dbReference>
<dbReference type="Pfam" id="PF00156">
    <property type="entry name" value="Pribosyltran"/>
    <property type="match status" value="1"/>
</dbReference>
<evidence type="ECO:0000256" key="2">
    <source>
        <dbReference type="ARBA" id="ARBA00022679"/>
    </source>
</evidence>
<keyword evidence="1 4" id="KW-0328">Glycosyltransferase</keyword>
<evidence type="ECO:0000313" key="4">
    <source>
        <dbReference type="EMBL" id="QSG03248.1"/>
    </source>
</evidence>
<dbReference type="CDD" id="cd06223">
    <property type="entry name" value="PRTases_typeI"/>
    <property type="match status" value="1"/>
</dbReference>
<dbReference type="PANTHER" id="PTHR43363">
    <property type="entry name" value="HYPOXANTHINE PHOSPHORIBOSYLTRANSFERASE"/>
    <property type="match status" value="1"/>
</dbReference>
<dbReference type="Gene3D" id="3.40.50.2020">
    <property type="match status" value="1"/>
</dbReference>
<organism evidence="4 5">
    <name type="scientific">Natranaeroarchaeum sulfidigenes</name>
    <dbReference type="NCBI Taxonomy" id="2784880"/>
    <lineage>
        <taxon>Archaea</taxon>
        <taxon>Methanobacteriati</taxon>
        <taxon>Methanobacteriota</taxon>
        <taxon>Stenosarchaea group</taxon>
        <taxon>Halobacteria</taxon>
        <taxon>Halobacteriales</taxon>
        <taxon>Natronoarchaeaceae</taxon>
        <taxon>Natranaeroarchaeum</taxon>
    </lineage>
</organism>
<protein>
    <submittedName>
        <fullName evidence="4">Hypoxanthine phosphoribosyltransferase</fullName>
    </submittedName>
</protein>
<dbReference type="KEGG" id="hara:AArcS_2048"/>
<sequence>MVTTAGTLTALSIPQRRPATERKPNCFRDCGVTYRVIPMSDLPDDFNCTITDWEYIYGLCREVSDDIKTAEFEPDVVVALARGGWFAGRCLCDFLGLDDLASLKMEHYVGTGQKADEPQVRYPMPEGSVEGKDVLIIDDIADTGGSIKRAEEYVEERNPGEVRTATLQLLGTSEFQPDFVGERLDEWAWIVYPWNFIEDMIDLFTGVMEKADQETFDEEALRHHLARFHDVQRIEMEIAQPGRMEEVLTEMERREEIEYAGTTDAGEDCWRLA</sequence>